<dbReference type="EMBL" id="CP049740">
    <property type="protein sequence ID" value="QII81466.1"/>
    <property type="molecule type" value="Genomic_DNA"/>
</dbReference>
<dbReference type="AlphaFoldDB" id="A0A6G7K884"/>
<gene>
    <name evidence="1" type="ORF">G7057_02570</name>
</gene>
<evidence type="ECO:0000313" key="1">
    <source>
        <dbReference type="EMBL" id="QII81466.1"/>
    </source>
</evidence>
<sequence length="46" mass="5431">MKCYLEDAKRLVYSADGSRVYNPNERTIWVKIDDQVLEIEPGHHQL</sequence>
<reference evidence="1 2" key="1">
    <citation type="journal article" date="2017" name="Int. J. Syst. Evol. Microbiol.">
        <title>Jeotgalibaca porci sp. nov. and Jeotgalibaca arthritidis sp. nov., isolated from pigs, and emended description of the genus Jeotgalibaca.</title>
        <authorList>
            <person name="Zamora L."/>
            <person name="Perez-Sancho M."/>
            <person name="Dominguez L."/>
            <person name="Fernandez-Garayzabal J.F."/>
            <person name="Vela A.I."/>
        </authorList>
    </citation>
    <scope>NUCLEOTIDE SEQUENCE [LARGE SCALE GENOMIC DNA]</scope>
    <source>
        <strain evidence="1 2">CECT 9157</strain>
    </source>
</reference>
<accession>A0A6G7K884</accession>
<organism evidence="1 2">
    <name type="scientific">Jeotgalibaca arthritidis</name>
    <dbReference type="NCBI Taxonomy" id="1868794"/>
    <lineage>
        <taxon>Bacteria</taxon>
        <taxon>Bacillati</taxon>
        <taxon>Bacillota</taxon>
        <taxon>Bacilli</taxon>
        <taxon>Lactobacillales</taxon>
        <taxon>Carnobacteriaceae</taxon>
        <taxon>Jeotgalibaca</taxon>
    </lineage>
</organism>
<dbReference type="Proteomes" id="UP000501451">
    <property type="component" value="Chromosome"/>
</dbReference>
<name>A0A6G7K884_9LACT</name>
<evidence type="ECO:0000313" key="2">
    <source>
        <dbReference type="Proteomes" id="UP000501451"/>
    </source>
</evidence>
<dbReference type="RefSeq" id="WP_166161122.1">
    <property type="nucleotide sequence ID" value="NZ_CP049740.1"/>
</dbReference>
<protein>
    <submittedName>
        <fullName evidence="1">Uncharacterized protein</fullName>
    </submittedName>
</protein>
<keyword evidence="2" id="KW-1185">Reference proteome</keyword>
<dbReference type="KEGG" id="jar:G7057_02570"/>
<proteinExistence type="predicted"/>